<dbReference type="WBParaSite" id="Hba_07954">
    <property type="protein sequence ID" value="Hba_07954"/>
    <property type="gene ID" value="Hba_07954"/>
</dbReference>
<dbReference type="InterPro" id="IPR035892">
    <property type="entry name" value="C2_domain_sf"/>
</dbReference>
<evidence type="ECO:0000313" key="3">
    <source>
        <dbReference type="WBParaSite" id="Hba_07954"/>
    </source>
</evidence>
<organism evidence="2 3">
    <name type="scientific">Heterorhabditis bacteriophora</name>
    <name type="common">Entomopathogenic nematode worm</name>
    <dbReference type="NCBI Taxonomy" id="37862"/>
    <lineage>
        <taxon>Eukaryota</taxon>
        <taxon>Metazoa</taxon>
        <taxon>Ecdysozoa</taxon>
        <taxon>Nematoda</taxon>
        <taxon>Chromadorea</taxon>
        <taxon>Rhabditida</taxon>
        <taxon>Rhabditina</taxon>
        <taxon>Rhabditomorpha</taxon>
        <taxon>Strongyloidea</taxon>
        <taxon>Heterorhabditidae</taxon>
        <taxon>Heterorhabditis</taxon>
    </lineage>
</organism>
<evidence type="ECO:0000313" key="2">
    <source>
        <dbReference type="Proteomes" id="UP000095283"/>
    </source>
</evidence>
<dbReference type="PROSITE" id="PS50004">
    <property type="entry name" value="C2"/>
    <property type="match status" value="1"/>
</dbReference>
<proteinExistence type="predicted"/>
<dbReference type="GO" id="GO:0005509">
    <property type="term" value="F:calcium ion binding"/>
    <property type="evidence" value="ECO:0007669"/>
    <property type="project" value="TreeGrafter"/>
</dbReference>
<dbReference type="Pfam" id="PF00168">
    <property type="entry name" value="C2"/>
    <property type="match status" value="1"/>
</dbReference>
<sequence>MNTLHFQVCIFDVPLYEIFDLINVHQWYNNNCCLVAVTHKSSLKVNRHYCSDPYVKLYLRKDTGERILKKKTHVRRATVNPVYNESFVFELPDSKLDNTVCNHLNIIPILTTNGVHAGRIRSYILAIIKLD</sequence>
<accession>A0A1I7WRY5</accession>
<protein>
    <submittedName>
        <fullName evidence="3">C2 domain-containing protein</fullName>
    </submittedName>
</protein>
<dbReference type="PANTHER" id="PTHR10024">
    <property type="entry name" value="SYNAPTOTAGMIN"/>
    <property type="match status" value="1"/>
</dbReference>
<dbReference type="GO" id="GO:0005544">
    <property type="term" value="F:calcium-dependent phospholipid binding"/>
    <property type="evidence" value="ECO:0007669"/>
    <property type="project" value="TreeGrafter"/>
</dbReference>
<dbReference type="Gene3D" id="2.60.40.150">
    <property type="entry name" value="C2 domain"/>
    <property type="match status" value="1"/>
</dbReference>
<dbReference type="Proteomes" id="UP000095283">
    <property type="component" value="Unplaced"/>
</dbReference>
<name>A0A1I7WRY5_HETBA</name>
<dbReference type="GO" id="GO:0030276">
    <property type="term" value="F:clathrin binding"/>
    <property type="evidence" value="ECO:0007669"/>
    <property type="project" value="TreeGrafter"/>
</dbReference>
<dbReference type="GO" id="GO:0005886">
    <property type="term" value="C:plasma membrane"/>
    <property type="evidence" value="ECO:0007669"/>
    <property type="project" value="TreeGrafter"/>
</dbReference>
<dbReference type="InterPro" id="IPR000008">
    <property type="entry name" value="C2_dom"/>
</dbReference>
<dbReference type="GO" id="GO:0070382">
    <property type="term" value="C:exocytic vesicle"/>
    <property type="evidence" value="ECO:0007669"/>
    <property type="project" value="TreeGrafter"/>
</dbReference>
<keyword evidence="2" id="KW-1185">Reference proteome</keyword>
<dbReference type="GO" id="GO:0006906">
    <property type="term" value="P:vesicle fusion"/>
    <property type="evidence" value="ECO:0007669"/>
    <property type="project" value="TreeGrafter"/>
</dbReference>
<reference evidence="3" key="1">
    <citation type="submission" date="2016-11" db="UniProtKB">
        <authorList>
            <consortium name="WormBaseParasite"/>
        </authorList>
    </citation>
    <scope>IDENTIFICATION</scope>
</reference>
<dbReference type="GO" id="GO:0098793">
    <property type="term" value="C:presynapse"/>
    <property type="evidence" value="ECO:0007669"/>
    <property type="project" value="GOC"/>
</dbReference>
<dbReference type="GO" id="GO:0001786">
    <property type="term" value="F:phosphatidylserine binding"/>
    <property type="evidence" value="ECO:0007669"/>
    <property type="project" value="TreeGrafter"/>
</dbReference>
<dbReference type="PRINTS" id="PR00360">
    <property type="entry name" value="C2DOMAIN"/>
</dbReference>
<evidence type="ECO:0000259" key="1">
    <source>
        <dbReference type="PROSITE" id="PS50004"/>
    </source>
</evidence>
<dbReference type="PANTHER" id="PTHR10024:SF369">
    <property type="entry name" value="FI18813P1"/>
    <property type="match status" value="1"/>
</dbReference>
<feature type="domain" description="C2" evidence="1">
    <location>
        <begin position="14"/>
        <end position="131"/>
    </location>
</feature>
<dbReference type="AlphaFoldDB" id="A0A1I7WRY5"/>
<dbReference type="SUPFAM" id="SSF49562">
    <property type="entry name" value="C2 domain (Calcium/lipid-binding domain, CaLB)"/>
    <property type="match status" value="1"/>
</dbReference>
<dbReference type="GO" id="GO:0030424">
    <property type="term" value="C:axon"/>
    <property type="evidence" value="ECO:0007669"/>
    <property type="project" value="TreeGrafter"/>
</dbReference>
<dbReference type="GO" id="GO:0000149">
    <property type="term" value="F:SNARE binding"/>
    <property type="evidence" value="ECO:0007669"/>
    <property type="project" value="TreeGrafter"/>
</dbReference>
<dbReference type="GO" id="GO:0048791">
    <property type="term" value="P:calcium ion-regulated exocytosis of neurotransmitter"/>
    <property type="evidence" value="ECO:0007669"/>
    <property type="project" value="TreeGrafter"/>
</dbReference>